<feature type="region of interest" description="Disordered" evidence="1">
    <location>
        <begin position="56"/>
        <end position="76"/>
    </location>
</feature>
<dbReference type="Proteomes" id="UP000784294">
    <property type="component" value="Unassembled WGS sequence"/>
</dbReference>
<proteinExistence type="predicted"/>
<feature type="compositionally biased region" description="Polar residues" evidence="1">
    <location>
        <begin position="60"/>
        <end position="76"/>
    </location>
</feature>
<keyword evidence="3" id="KW-1185">Reference proteome</keyword>
<organism evidence="2 3">
    <name type="scientific">Protopolystoma xenopodis</name>
    <dbReference type="NCBI Taxonomy" id="117903"/>
    <lineage>
        <taxon>Eukaryota</taxon>
        <taxon>Metazoa</taxon>
        <taxon>Spiralia</taxon>
        <taxon>Lophotrochozoa</taxon>
        <taxon>Platyhelminthes</taxon>
        <taxon>Monogenea</taxon>
        <taxon>Polyopisthocotylea</taxon>
        <taxon>Polystomatidea</taxon>
        <taxon>Polystomatidae</taxon>
        <taxon>Protopolystoma</taxon>
    </lineage>
</organism>
<evidence type="ECO:0000256" key="1">
    <source>
        <dbReference type="SAM" id="MobiDB-lite"/>
    </source>
</evidence>
<evidence type="ECO:0000313" key="2">
    <source>
        <dbReference type="EMBL" id="VEL42272.1"/>
    </source>
</evidence>
<sequence>MHTYKPMRKQQQTRPHGLFVSTLCVAIMQDETTGDNDVAVYAEALKTVRLYGLAAPPQTADKSQPDHSQLNLSTSP</sequence>
<dbReference type="AlphaFoldDB" id="A0A3S5BBS6"/>
<dbReference type="EMBL" id="CAAALY010273528">
    <property type="protein sequence ID" value="VEL42272.1"/>
    <property type="molecule type" value="Genomic_DNA"/>
</dbReference>
<name>A0A3S5BBS6_9PLAT</name>
<evidence type="ECO:0000313" key="3">
    <source>
        <dbReference type="Proteomes" id="UP000784294"/>
    </source>
</evidence>
<protein>
    <submittedName>
        <fullName evidence="2">Uncharacterized protein</fullName>
    </submittedName>
</protein>
<reference evidence="2" key="1">
    <citation type="submission" date="2018-11" db="EMBL/GenBank/DDBJ databases">
        <authorList>
            <consortium name="Pathogen Informatics"/>
        </authorList>
    </citation>
    <scope>NUCLEOTIDE SEQUENCE</scope>
</reference>
<gene>
    <name evidence="2" type="ORF">PXEA_LOCUS35712</name>
</gene>
<accession>A0A3S5BBS6</accession>
<comment type="caution">
    <text evidence="2">The sequence shown here is derived from an EMBL/GenBank/DDBJ whole genome shotgun (WGS) entry which is preliminary data.</text>
</comment>